<keyword evidence="1" id="KW-0472">Membrane</keyword>
<organism evidence="2 3">
    <name type="scientific">Leptospira ilyithenensis</name>
    <dbReference type="NCBI Taxonomy" id="2484901"/>
    <lineage>
        <taxon>Bacteria</taxon>
        <taxon>Pseudomonadati</taxon>
        <taxon>Spirochaetota</taxon>
        <taxon>Spirochaetia</taxon>
        <taxon>Leptospirales</taxon>
        <taxon>Leptospiraceae</taxon>
        <taxon>Leptospira</taxon>
    </lineage>
</organism>
<keyword evidence="1" id="KW-0812">Transmembrane</keyword>
<comment type="caution">
    <text evidence="2">The sequence shown here is derived from an EMBL/GenBank/DDBJ whole genome shotgun (WGS) entry which is preliminary data.</text>
</comment>
<proteinExistence type="predicted"/>
<evidence type="ECO:0000256" key="1">
    <source>
        <dbReference type="SAM" id="Phobius"/>
    </source>
</evidence>
<evidence type="ECO:0000313" key="2">
    <source>
        <dbReference type="EMBL" id="TGN16799.1"/>
    </source>
</evidence>
<reference evidence="2" key="1">
    <citation type="journal article" date="2019" name="PLoS Negl. Trop. Dis.">
        <title>Revisiting the worldwide diversity of Leptospira species in the environment.</title>
        <authorList>
            <person name="Vincent A.T."/>
            <person name="Schiettekatte O."/>
            <person name="Bourhy P."/>
            <person name="Veyrier F.J."/>
            <person name="Picardeau M."/>
        </authorList>
    </citation>
    <scope>NUCLEOTIDE SEQUENCE [LARGE SCALE GENOMIC DNA]</scope>
    <source>
        <strain evidence="2">201400974</strain>
    </source>
</reference>
<protein>
    <recommendedName>
        <fullName evidence="4">SCP-2 sterol transfer family protein</fullName>
    </recommendedName>
</protein>
<dbReference type="OrthoDB" id="6901885at2"/>
<evidence type="ECO:0000313" key="3">
    <source>
        <dbReference type="Proteomes" id="UP000298264"/>
    </source>
</evidence>
<sequence length="128" mass="15027">MITFKNIILAPKFSILLLTMYYFLKRSHSKRMKELLSETDFVLQIRTEKGNRGGYFSLKDRNLSFDFGIHPSPDFSQIWKTSQDAYITLSKRNETEILRAYEAGKYRMNGSFLIGLWFAEVTKISIPR</sequence>
<feature type="transmembrane region" description="Helical" evidence="1">
    <location>
        <begin position="6"/>
        <end position="24"/>
    </location>
</feature>
<keyword evidence="3" id="KW-1185">Reference proteome</keyword>
<evidence type="ECO:0008006" key="4">
    <source>
        <dbReference type="Google" id="ProtNLM"/>
    </source>
</evidence>
<accession>A0A4R9LV36</accession>
<dbReference type="EMBL" id="RQHV01000001">
    <property type="protein sequence ID" value="TGN16799.1"/>
    <property type="molecule type" value="Genomic_DNA"/>
</dbReference>
<gene>
    <name evidence="2" type="ORF">EHS11_00330</name>
</gene>
<dbReference type="AlphaFoldDB" id="A0A4R9LV36"/>
<dbReference type="RefSeq" id="WP_135762427.1">
    <property type="nucleotide sequence ID" value="NZ_RQHV01000001.1"/>
</dbReference>
<keyword evidence="1" id="KW-1133">Transmembrane helix</keyword>
<name>A0A4R9LV36_9LEPT</name>
<dbReference type="Proteomes" id="UP000298264">
    <property type="component" value="Unassembled WGS sequence"/>
</dbReference>